<evidence type="ECO:0000256" key="10">
    <source>
        <dbReference type="ARBA" id="ARBA00023136"/>
    </source>
</evidence>
<dbReference type="GO" id="GO:0005267">
    <property type="term" value="F:potassium channel activity"/>
    <property type="evidence" value="ECO:0007669"/>
    <property type="project" value="UniProtKB-KW"/>
</dbReference>
<reference evidence="15" key="1">
    <citation type="submission" date="2016-06" db="EMBL/GenBank/DDBJ databases">
        <authorList>
            <person name="Varghese N."/>
            <person name="Submissions Spin"/>
        </authorList>
    </citation>
    <scope>NUCLEOTIDE SEQUENCE [LARGE SCALE GENOMIC DNA]</scope>
    <source>
        <strain evidence="15">DSM 44815</strain>
    </source>
</reference>
<accession>A0A1A9AAS2</accession>
<evidence type="ECO:0000256" key="11">
    <source>
        <dbReference type="ARBA" id="ARBA00023303"/>
    </source>
</evidence>
<keyword evidence="9" id="KW-0406">Ion transport</keyword>
<evidence type="ECO:0000256" key="6">
    <source>
        <dbReference type="ARBA" id="ARBA00022826"/>
    </source>
</evidence>
<dbReference type="AlphaFoldDB" id="A0A1A9AAS2"/>
<comment type="similarity">
    <text evidence="2">Belongs to the TMEM175 family.</text>
</comment>
<dbReference type="InterPro" id="IPR010617">
    <property type="entry name" value="TMEM175-like"/>
</dbReference>
<dbReference type="GO" id="GO:0015252">
    <property type="term" value="F:proton channel activity"/>
    <property type="evidence" value="ECO:0007669"/>
    <property type="project" value="InterPro"/>
</dbReference>
<keyword evidence="5 13" id="KW-0812">Transmembrane</keyword>
<dbReference type="EMBL" id="LT594323">
    <property type="protein sequence ID" value="SBT53240.1"/>
    <property type="molecule type" value="Genomic_DNA"/>
</dbReference>
<comment type="catalytic activity">
    <reaction evidence="12">
        <text>K(+)(in) = K(+)(out)</text>
        <dbReference type="Rhea" id="RHEA:29463"/>
        <dbReference type="ChEBI" id="CHEBI:29103"/>
    </reaction>
</comment>
<keyword evidence="15" id="KW-1185">Reference proteome</keyword>
<evidence type="ECO:0000256" key="3">
    <source>
        <dbReference type="ARBA" id="ARBA00022448"/>
    </source>
</evidence>
<evidence type="ECO:0000256" key="7">
    <source>
        <dbReference type="ARBA" id="ARBA00022958"/>
    </source>
</evidence>
<evidence type="ECO:0000256" key="2">
    <source>
        <dbReference type="ARBA" id="ARBA00006920"/>
    </source>
</evidence>
<evidence type="ECO:0000256" key="8">
    <source>
        <dbReference type="ARBA" id="ARBA00022989"/>
    </source>
</evidence>
<protein>
    <submittedName>
        <fullName evidence="14">Uncharacterized membrane protein</fullName>
    </submittedName>
</protein>
<proteinExistence type="inferred from homology"/>
<feature type="transmembrane region" description="Helical" evidence="13">
    <location>
        <begin position="95"/>
        <end position="115"/>
    </location>
</feature>
<evidence type="ECO:0000256" key="5">
    <source>
        <dbReference type="ARBA" id="ARBA00022692"/>
    </source>
</evidence>
<dbReference type="PATRIC" id="fig|261654.4.peg.6096"/>
<dbReference type="Proteomes" id="UP000199385">
    <property type="component" value="Chromosome I"/>
</dbReference>
<organism evidence="14 15">
    <name type="scientific">Micromonospora auratinigra</name>
    <dbReference type="NCBI Taxonomy" id="261654"/>
    <lineage>
        <taxon>Bacteria</taxon>
        <taxon>Bacillati</taxon>
        <taxon>Actinomycetota</taxon>
        <taxon>Actinomycetes</taxon>
        <taxon>Micromonosporales</taxon>
        <taxon>Micromonosporaceae</taxon>
        <taxon>Micromonospora</taxon>
    </lineage>
</organism>
<gene>
    <name evidence="14" type="ORF">GA0070611_6025</name>
</gene>
<evidence type="ECO:0000313" key="15">
    <source>
        <dbReference type="Proteomes" id="UP000199385"/>
    </source>
</evidence>
<evidence type="ECO:0000256" key="4">
    <source>
        <dbReference type="ARBA" id="ARBA00022538"/>
    </source>
</evidence>
<dbReference type="GO" id="GO:0016020">
    <property type="term" value="C:membrane"/>
    <property type="evidence" value="ECO:0007669"/>
    <property type="project" value="UniProtKB-SubCell"/>
</dbReference>
<keyword evidence="8 13" id="KW-1133">Transmembrane helix</keyword>
<evidence type="ECO:0000256" key="1">
    <source>
        <dbReference type="ARBA" id="ARBA00004141"/>
    </source>
</evidence>
<name>A0A1A9AAS2_9ACTN</name>
<keyword evidence="6" id="KW-0631">Potassium channel</keyword>
<keyword evidence="3" id="KW-0813">Transport</keyword>
<feature type="transmembrane region" description="Helical" evidence="13">
    <location>
        <begin position="65"/>
        <end position="83"/>
    </location>
</feature>
<evidence type="ECO:0000313" key="14">
    <source>
        <dbReference type="EMBL" id="SBT53240.1"/>
    </source>
</evidence>
<evidence type="ECO:0000256" key="12">
    <source>
        <dbReference type="ARBA" id="ARBA00034430"/>
    </source>
</evidence>
<keyword evidence="4" id="KW-0633">Potassium transport</keyword>
<keyword evidence="11" id="KW-0407">Ion channel</keyword>
<dbReference type="Pfam" id="PF06736">
    <property type="entry name" value="TMEM175"/>
    <property type="match status" value="1"/>
</dbReference>
<dbReference type="PANTHER" id="PTHR31462:SF5">
    <property type="entry name" value="ENDOSOMAL_LYSOSOMAL PROTON CHANNEL TMEM175"/>
    <property type="match status" value="1"/>
</dbReference>
<dbReference type="STRING" id="261654.GA0070611_6025"/>
<dbReference type="PANTHER" id="PTHR31462">
    <property type="entry name" value="ENDOSOMAL/LYSOSOMAL POTASSIUM CHANNEL TMEM175"/>
    <property type="match status" value="1"/>
</dbReference>
<feature type="transmembrane region" description="Helical" evidence="13">
    <location>
        <begin position="27"/>
        <end position="45"/>
    </location>
</feature>
<comment type="subcellular location">
    <subcellularLocation>
        <location evidence="1">Membrane</location>
        <topology evidence="1">Multi-pass membrane protein</topology>
    </subcellularLocation>
</comment>
<keyword evidence="10 13" id="KW-0472">Membrane</keyword>
<feature type="transmembrane region" description="Helical" evidence="13">
    <location>
        <begin position="183"/>
        <end position="212"/>
    </location>
</feature>
<sequence>MTGADREPGYRFGRSSEMARDASRVEAFSDAVIAIVLTLMAVELLQFSPDAPDDRALPAALAHEWRAYLAYVITFAIVGQVWLTHHNMWRYVCRVDQMLLVLNLLLLMFVAAIPFTANLLSDNLRGPVGDQRLSAALYAGTVLGEALFFNLSWWWARRRGLLHPDLDPRLAQAVARRFRLGPLLYLVAFAVVFIDPILSLLAYLLLVAVYLIRGPGDLPPAGREATEPGRGVSGPGR</sequence>
<evidence type="ECO:0000256" key="9">
    <source>
        <dbReference type="ARBA" id="ARBA00023065"/>
    </source>
</evidence>
<evidence type="ECO:0000256" key="13">
    <source>
        <dbReference type="SAM" id="Phobius"/>
    </source>
</evidence>
<keyword evidence="7" id="KW-0630">Potassium</keyword>
<feature type="transmembrane region" description="Helical" evidence="13">
    <location>
        <begin position="135"/>
        <end position="156"/>
    </location>
</feature>